<dbReference type="PROSITE" id="PS50994">
    <property type="entry name" value="INTEGRASE"/>
    <property type="match status" value="1"/>
</dbReference>
<keyword evidence="3" id="KW-1185">Reference proteome</keyword>
<dbReference type="KEGG" id="shx:MS3_00001308"/>
<sequence length="144" mass="15922">MVLVTDNGSHFAADAVNTWLNGIGCKHLFTASRHPCSNSEAENFVRTLKTAIDSITASRFNELERRVCTFLLQYTNARHSLTRETPSKLLKGGILRWNMRCLKSTDVTSYRGNGLRSSTRISKYSIKISARTGPSGLPIATSSI</sequence>
<dbReference type="CTD" id="75576758"/>
<comment type="caution">
    <text evidence="2">The sequence shown here is derived from an EMBL/GenBank/DDBJ whole genome shotgun (WGS) entry which is preliminary data.</text>
</comment>
<accession>A0A922LT65</accession>
<name>A0A922LT65_SCHHA</name>
<dbReference type="SUPFAM" id="SSF53098">
    <property type="entry name" value="Ribonuclease H-like"/>
    <property type="match status" value="1"/>
</dbReference>
<dbReference type="InterPro" id="IPR036397">
    <property type="entry name" value="RNaseH_sf"/>
</dbReference>
<dbReference type="RefSeq" id="XP_051072784.1">
    <property type="nucleotide sequence ID" value="XM_051208761.1"/>
</dbReference>
<reference evidence="2" key="1">
    <citation type="journal article" date="2012" name="Nat. Genet.">
        <title>Whole-genome sequence of Schistosoma haematobium.</title>
        <authorList>
            <person name="Young N.D."/>
            <person name="Jex A.R."/>
            <person name="Li B."/>
            <person name="Liu S."/>
            <person name="Yang L."/>
            <person name="Xiong Z."/>
            <person name="Li Y."/>
            <person name="Cantacessi C."/>
            <person name="Hall R.S."/>
            <person name="Xu X."/>
            <person name="Chen F."/>
            <person name="Wu X."/>
            <person name="Zerlotini A."/>
            <person name="Oliveira G."/>
            <person name="Hofmann A."/>
            <person name="Zhang G."/>
            <person name="Fang X."/>
            <person name="Kang Y."/>
            <person name="Campbell B.E."/>
            <person name="Loukas A."/>
            <person name="Ranganathan S."/>
            <person name="Rollinson D."/>
            <person name="Rinaldi G."/>
            <person name="Brindley P.J."/>
            <person name="Yang H."/>
            <person name="Wang J."/>
            <person name="Wang J."/>
            <person name="Gasser R.B."/>
        </authorList>
    </citation>
    <scope>NUCLEOTIDE SEQUENCE</scope>
</reference>
<dbReference type="GeneID" id="75576758"/>
<gene>
    <name evidence="2" type="ORF">MS3_00001308</name>
</gene>
<dbReference type="EMBL" id="AMPZ03000002">
    <property type="protein sequence ID" value="KAH9592874.1"/>
    <property type="molecule type" value="Genomic_DNA"/>
</dbReference>
<reference evidence="2" key="4">
    <citation type="journal article" date="2022" name="PLoS Pathog.">
        <title>Chromosome-level genome of Schistosoma haematobium underpins genome-wide explorations of molecular variation.</title>
        <authorList>
            <person name="Stroehlein A.J."/>
            <person name="Korhonen P.K."/>
            <person name="Lee V.V."/>
            <person name="Ralph S.A."/>
            <person name="Mentink-Kane M."/>
            <person name="You H."/>
            <person name="McManus D.P."/>
            <person name="Tchuente L.T."/>
            <person name="Stothard J.R."/>
            <person name="Kaur P."/>
            <person name="Dudchenko O."/>
            <person name="Aiden E.L."/>
            <person name="Yang B."/>
            <person name="Yang H."/>
            <person name="Emery A.M."/>
            <person name="Webster B.L."/>
            <person name="Brindley P.J."/>
            <person name="Rollinson D."/>
            <person name="Chang B.C.H."/>
            <person name="Gasser R.B."/>
            <person name="Young N.D."/>
        </authorList>
    </citation>
    <scope>NUCLEOTIDE SEQUENCE</scope>
</reference>
<dbReference type="GO" id="GO:0015074">
    <property type="term" value="P:DNA integration"/>
    <property type="evidence" value="ECO:0007669"/>
    <property type="project" value="InterPro"/>
</dbReference>
<proteinExistence type="predicted"/>
<evidence type="ECO:0000313" key="2">
    <source>
        <dbReference type="EMBL" id="KAH9592874.1"/>
    </source>
</evidence>
<dbReference type="InterPro" id="IPR050951">
    <property type="entry name" value="Retrovirus_Pol_polyprotein"/>
</dbReference>
<dbReference type="Proteomes" id="UP000471633">
    <property type="component" value="Unassembled WGS sequence"/>
</dbReference>
<reference evidence="2" key="2">
    <citation type="journal article" date="2019" name="Gigascience">
        <title>High-quality Schistosoma haematobium genome achieved by single-molecule and long-range sequencing.</title>
        <authorList>
            <person name="Stroehlein A.J."/>
            <person name="Korhonen P.K."/>
            <person name="Chong T.M."/>
            <person name="Lim Y.L."/>
            <person name="Chan K.G."/>
            <person name="Webster B."/>
            <person name="Rollinson D."/>
            <person name="Brindley P.J."/>
            <person name="Gasser R.B."/>
            <person name="Young N.D."/>
        </authorList>
    </citation>
    <scope>NUCLEOTIDE SEQUENCE</scope>
</reference>
<dbReference type="InterPro" id="IPR012337">
    <property type="entry name" value="RNaseH-like_sf"/>
</dbReference>
<evidence type="ECO:0000313" key="3">
    <source>
        <dbReference type="Proteomes" id="UP000471633"/>
    </source>
</evidence>
<reference evidence="2" key="3">
    <citation type="submission" date="2021-06" db="EMBL/GenBank/DDBJ databases">
        <title>Chromosome-level genome assembly for S. haematobium.</title>
        <authorList>
            <person name="Stroehlein A.J."/>
        </authorList>
    </citation>
    <scope>NUCLEOTIDE SEQUENCE</scope>
</reference>
<dbReference type="PANTHER" id="PTHR37984">
    <property type="entry name" value="PROTEIN CBG26694"/>
    <property type="match status" value="1"/>
</dbReference>
<dbReference type="AlphaFoldDB" id="A0A922LT65"/>
<evidence type="ECO:0000259" key="1">
    <source>
        <dbReference type="PROSITE" id="PS50994"/>
    </source>
</evidence>
<feature type="domain" description="Integrase catalytic" evidence="1">
    <location>
        <begin position="1"/>
        <end position="94"/>
    </location>
</feature>
<dbReference type="Gene3D" id="3.30.420.10">
    <property type="entry name" value="Ribonuclease H-like superfamily/Ribonuclease H"/>
    <property type="match status" value="1"/>
</dbReference>
<dbReference type="GO" id="GO:0003676">
    <property type="term" value="F:nucleic acid binding"/>
    <property type="evidence" value="ECO:0007669"/>
    <property type="project" value="InterPro"/>
</dbReference>
<organism evidence="2 3">
    <name type="scientific">Schistosoma haematobium</name>
    <name type="common">Blood fluke</name>
    <dbReference type="NCBI Taxonomy" id="6185"/>
    <lineage>
        <taxon>Eukaryota</taxon>
        <taxon>Metazoa</taxon>
        <taxon>Spiralia</taxon>
        <taxon>Lophotrochozoa</taxon>
        <taxon>Platyhelminthes</taxon>
        <taxon>Trematoda</taxon>
        <taxon>Digenea</taxon>
        <taxon>Strigeidida</taxon>
        <taxon>Schistosomatoidea</taxon>
        <taxon>Schistosomatidae</taxon>
        <taxon>Schistosoma</taxon>
    </lineage>
</organism>
<protein>
    <recommendedName>
        <fullName evidence="1">Integrase catalytic domain-containing protein</fullName>
    </recommendedName>
</protein>
<dbReference type="PANTHER" id="PTHR37984:SF5">
    <property type="entry name" value="PROTEIN NYNRIN-LIKE"/>
    <property type="match status" value="1"/>
</dbReference>
<dbReference type="InterPro" id="IPR001584">
    <property type="entry name" value="Integrase_cat-core"/>
</dbReference>